<keyword evidence="1" id="KW-0175">Coiled coil</keyword>
<organism evidence="2 3">
    <name type="scientific">Pleurodeles waltl</name>
    <name type="common">Iberian ribbed newt</name>
    <dbReference type="NCBI Taxonomy" id="8319"/>
    <lineage>
        <taxon>Eukaryota</taxon>
        <taxon>Metazoa</taxon>
        <taxon>Chordata</taxon>
        <taxon>Craniata</taxon>
        <taxon>Vertebrata</taxon>
        <taxon>Euteleostomi</taxon>
        <taxon>Amphibia</taxon>
        <taxon>Batrachia</taxon>
        <taxon>Caudata</taxon>
        <taxon>Salamandroidea</taxon>
        <taxon>Salamandridae</taxon>
        <taxon>Pleurodelinae</taxon>
        <taxon>Pleurodeles</taxon>
    </lineage>
</organism>
<feature type="coiled-coil region" evidence="1">
    <location>
        <begin position="75"/>
        <end position="102"/>
    </location>
</feature>
<keyword evidence="3" id="KW-1185">Reference proteome</keyword>
<name>A0AAV7Q822_PLEWA</name>
<evidence type="ECO:0000313" key="3">
    <source>
        <dbReference type="Proteomes" id="UP001066276"/>
    </source>
</evidence>
<sequence>MDEVVKDRCHKEKNILMHVPITGASLFDTALETLSCNHNTNTRCPVKSDEIKEVDEEIKCAEDFDMLKDEVVVGMKEVQRKVEDLDQKVAILEDSSNAKEEELDNHR</sequence>
<gene>
    <name evidence="2" type="ORF">NDU88_002894</name>
</gene>
<protein>
    <submittedName>
        <fullName evidence="2">Uncharacterized protein</fullName>
    </submittedName>
</protein>
<proteinExistence type="predicted"/>
<evidence type="ECO:0000256" key="1">
    <source>
        <dbReference type="SAM" id="Coils"/>
    </source>
</evidence>
<dbReference type="Proteomes" id="UP001066276">
    <property type="component" value="Chromosome 6"/>
</dbReference>
<accession>A0AAV7Q822</accession>
<evidence type="ECO:0000313" key="2">
    <source>
        <dbReference type="EMBL" id="KAJ1136478.1"/>
    </source>
</evidence>
<dbReference type="AlphaFoldDB" id="A0AAV7Q822"/>
<reference evidence="2" key="1">
    <citation type="journal article" date="2022" name="bioRxiv">
        <title>Sequencing and chromosome-scale assembly of the giantPleurodeles waltlgenome.</title>
        <authorList>
            <person name="Brown T."/>
            <person name="Elewa A."/>
            <person name="Iarovenko S."/>
            <person name="Subramanian E."/>
            <person name="Araus A.J."/>
            <person name="Petzold A."/>
            <person name="Susuki M."/>
            <person name="Suzuki K.-i.T."/>
            <person name="Hayashi T."/>
            <person name="Toyoda A."/>
            <person name="Oliveira C."/>
            <person name="Osipova E."/>
            <person name="Leigh N.D."/>
            <person name="Simon A."/>
            <person name="Yun M.H."/>
        </authorList>
    </citation>
    <scope>NUCLEOTIDE SEQUENCE</scope>
    <source>
        <strain evidence="2">20211129_DDA</strain>
        <tissue evidence="2">Liver</tissue>
    </source>
</reference>
<comment type="caution">
    <text evidence="2">The sequence shown here is derived from an EMBL/GenBank/DDBJ whole genome shotgun (WGS) entry which is preliminary data.</text>
</comment>
<dbReference type="EMBL" id="JANPWB010000010">
    <property type="protein sequence ID" value="KAJ1136478.1"/>
    <property type="molecule type" value="Genomic_DNA"/>
</dbReference>